<keyword evidence="6 8" id="KW-1133">Transmembrane helix</keyword>
<accession>D2MMB8</accession>
<dbReference type="PROSITE" id="PS50850">
    <property type="entry name" value="MFS"/>
    <property type="match status" value="1"/>
</dbReference>
<dbReference type="GO" id="GO:0005886">
    <property type="term" value="C:plasma membrane"/>
    <property type="evidence" value="ECO:0007669"/>
    <property type="project" value="UniProtKB-SubCell"/>
</dbReference>
<evidence type="ECO:0000256" key="5">
    <source>
        <dbReference type="ARBA" id="ARBA00022692"/>
    </source>
</evidence>
<feature type="transmembrane region" description="Helical" evidence="8">
    <location>
        <begin position="196"/>
        <end position="219"/>
    </location>
</feature>
<feature type="transmembrane region" description="Helical" evidence="8">
    <location>
        <begin position="261"/>
        <end position="283"/>
    </location>
</feature>
<dbReference type="InterPro" id="IPR024989">
    <property type="entry name" value="MFS_assoc_dom"/>
</dbReference>
<name>D2MMB8_9FIRM</name>
<evidence type="ECO:0000256" key="3">
    <source>
        <dbReference type="ARBA" id="ARBA00022475"/>
    </source>
</evidence>
<dbReference type="InterPro" id="IPR036259">
    <property type="entry name" value="MFS_trans_sf"/>
</dbReference>
<sequence>MIYAGIGSFVSVYLLAQGFSNSEIGLCVSIANLLAVFIQPGLANWADRSEKVKLTDIITGIGLFLLVALLALFWAKGHTFWVFSLFVLALAAHGVFQPFINALNQRFLKKGYAINFGLCRSAGSVGFALVTGLLGSIVMIYGNQSILMASLICLILLMASNFMCHQLMKKEPNLSFYKEEMEEISLSTFVRNNRTFLLLNLGVMLVFYHVNALGAFLFQMIQPIGGTETDMGFLFALMAIVEVPSMIFYSRLQKQFGSKKMLVFSMMGFVLKFSIFCFAKGVWMLYVSQSLQMIGYAIFYPAMVNYTIEIMSEKEAVKGQALFTMMMLIAGVISNITGGYFLDHFGVSFFLMFCWITCASGATLVCVMVQKIKIPQE</sequence>
<evidence type="ECO:0000259" key="9">
    <source>
        <dbReference type="PROSITE" id="PS50850"/>
    </source>
</evidence>
<feature type="transmembrane region" description="Helical" evidence="8">
    <location>
        <begin position="146"/>
        <end position="164"/>
    </location>
</feature>
<gene>
    <name evidence="10" type="ORF">HMPREF9013_0896</name>
</gene>
<dbReference type="InterPro" id="IPR020846">
    <property type="entry name" value="MFS_dom"/>
</dbReference>
<dbReference type="SUPFAM" id="SSF103473">
    <property type="entry name" value="MFS general substrate transporter"/>
    <property type="match status" value="1"/>
</dbReference>
<dbReference type="GO" id="GO:0015528">
    <property type="term" value="F:lactose:proton symporter activity"/>
    <property type="evidence" value="ECO:0007669"/>
    <property type="project" value="TreeGrafter"/>
</dbReference>
<feature type="transmembrane region" description="Helical" evidence="8">
    <location>
        <begin position="112"/>
        <end position="140"/>
    </location>
</feature>
<feature type="transmembrane region" description="Helical" evidence="8">
    <location>
        <begin position="231"/>
        <end position="249"/>
    </location>
</feature>
<proteinExistence type="predicted"/>
<keyword evidence="11" id="KW-1185">Reference proteome</keyword>
<dbReference type="GO" id="GO:0030395">
    <property type="term" value="F:lactose binding"/>
    <property type="evidence" value="ECO:0007669"/>
    <property type="project" value="TreeGrafter"/>
</dbReference>
<feature type="transmembrane region" description="Helical" evidence="8">
    <location>
        <begin position="289"/>
        <end position="308"/>
    </location>
</feature>
<feature type="transmembrane region" description="Helical" evidence="8">
    <location>
        <begin position="320"/>
        <end position="342"/>
    </location>
</feature>
<evidence type="ECO:0000256" key="8">
    <source>
        <dbReference type="SAM" id="Phobius"/>
    </source>
</evidence>
<feature type="transmembrane region" description="Helical" evidence="8">
    <location>
        <begin position="80"/>
        <end position="100"/>
    </location>
</feature>
<keyword evidence="7 8" id="KW-0472">Membrane</keyword>
<evidence type="ECO:0000256" key="6">
    <source>
        <dbReference type="ARBA" id="ARBA00022989"/>
    </source>
</evidence>
<evidence type="ECO:0000256" key="7">
    <source>
        <dbReference type="ARBA" id="ARBA00023136"/>
    </source>
</evidence>
<dbReference type="eggNOG" id="COG2814">
    <property type="taxonomic scope" value="Bacteria"/>
</dbReference>
<evidence type="ECO:0000313" key="10">
    <source>
        <dbReference type="EMBL" id="EFC06194.1"/>
    </source>
</evidence>
<dbReference type="AlphaFoldDB" id="D2MMB8"/>
<keyword evidence="3" id="KW-1003">Cell membrane</keyword>
<dbReference type="PANTHER" id="PTHR23522:SF10">
    <property type="entry name" value="3-PHENYLPROPIONIC ACID TRANSPORTER-RELATED"/>
    <property type="match status" value="1"/>
</dbReference>
<reference evidence="11" key="1">
    <citation type="submission" date="2009-12" db="EMBL/GenBank/DDBJ databases">
        <title>Sequence of Clostridiales genomosp. BVAB3 str. UPII9-5.</title>
        <authorList>
            <person name="Madupu R."/>
            <person name="Durkin A.S."/>
            <person name="Torralba M."/>
            <person name="Methe B."/>
            <person name="Sutton G.G."/>
            <person name="Strausberg R.L."/>
            <person name="Nelson K.E."/>
        </authorList>
    </citation>
    <scope>NUCLEOTIDE SEQUENCE [LARGE SCALE GENOMIC DNA]</scope>
    <source>
        <strain evidence="11">W1219</strain>
    </source>
</reference>
<keyword evidence="5 8" id="KW-0812">Transmembrane</keyword>
<organism evidence="10 11">
    <name type="scientific">Bulleidia extructa W1219</name>
    <dbReference type="NCBI Taxonomy" id="679192"/>
    <lineage>
        <taxon>Bacteria</taxon>
        <taxon>Bacillati</taxon>
        <taxon>Bacillota</taxon>
        <taxon>Erysipelotrichia</taxon>
        <taxon>Erysipelotrichales</taxon>
        <taxon>Erysipelotrichaceae</taxon>
        <taxon>Bulleidia</taxon>
    </lineage>
</organism>
<feature type="transmembrane region" description="Helical" evidence="8">
    <location>
        <begin position="54"/>
        <end position="74"/>
    </location>
</feature>
<evidence type="ECO:0000313" key="11">
    <source>
        <dbReference type="Proteomes" id="UP000005017"/>
    </source>
</evidence>
<dbReference type="Proteomes" id="UP000005017">
    <property type="component" value="Unassembled WGS sequence"/>
</dbReference>
<dbReference type="Pfam" id="PF12832">
    <property type="entry name" value="MFS_1_like"/>
    <property type="match status" value="1"/>
</dbReference>
<comment type="caution">
    <text evidence="10">The sequence shown here is derived from an EMBL/GenBank/DDBJ whole genome shotgun (WGS) entry which is preliminary data.</text>
</comment>
<keyword evidence="2" id="KW-0813">Transport</keyword>
<feature type="transmembrane region" description="Helical" evidence="8">
    <location>
        <begin position="23"/>
        <end position="42"/>
    </location>
</feature>
<evidence type="ECO:0000256" key="1">
    <source>
        <dbReference type="ARBA" id="ARBA00004429"/>
    </source>
</evidence>
<feature type="transmembrane region" description="Helical" evidence="8">
    <location>
        <begin position="348"/>
        <end position="369"/>
    </location>
</feature>
<dbReference type="PANTHER" id="PTHR23522">
    <property type="entry name" value="BLL5896 PROTEIN"/>
    <property type="match status" value="1"/>
</dbReference>
<keyword evidence="4" id="KW-0997">Cell inner membrane</keyword>
<comment type="subcellular location">
    <subcellularLocation>
        <location evidence="1">Cell inner membrane</location>
        <topology evidence="1">Multi-pass membrane protein</topology>
    </subcellularLocation>
</comment>
<dbReference type="Gene3D" id="1.20.1250.20">
    <property type="entry name" value="MFS general substrate transporter like domains"/>
    <property type="match status" value="2"/>
</dbReference>
<evidence type="ECO:0000256" key="4">
    <source>
        <dbReference type="ARBA" id="ARBA00022519"/>
    </source>
</evidence>
<feature type="domain" description="Major facilitator superfamily (MFS) profile" evidence="9">
    <location>
        <begin position="195"/>
        <end position="377"/>
    </location>
</feature>
<evidence type="ECO:0000256" key="2">
    <source>
        <dbReference type="ARBA" id="ARBA00022448"/>
    </source>
</evidence>
<protein>
    <submittedName>
        <fullName evidence="10">Transporter, major facilitator family protein</fullName>
    </submittedName>
</protein>
<dbReference type="EMBL" id="ADFR01000002">
    <property type="protein sequence ID" value="EFC06194.1"/>
    <property type="molecule type" value="Genomic_DNA"/>
</dbReference>
<dbReference type="STRING" id="679192.HMPREF9013_0896"/>